<proteinExistence type="predicted"/>
<feature type="transmembrane region" description="Helical" evidence="1">
    <location>
        <begin position="198"/>
        <end position="219"/>
    </location>
</feature>
<dbReference type="Proteomes" id="UP000199687">
    <property type="component" value="Unassembled WGS sequence"/>
</dbReference>
<keyword evidence="1" id="KW-0472">Membrane</keyword>
<evidence type="ECO:0008006" key="4">
    <source>
        <dbReference type="Google" id="ProtNLM"/>
    </source>
</evidence>
<dbReference type="EMBL" id="FOGL01000007">
    <property type="protein sequence ID" value="SER64706.1"/>
    <property type="molecule type" value="Genomic_DNA"/>
</dbReference>
<keyword evidence="3" id="KW-1185">Reference proteome</keyword>
<organism evidence="2 3">
    <name type="scientific">Gracilibacillus ureilyticus</name>
    <dbReference type="NCBI Taxonomy" id="531814"/>
    <lineage>
        <taxon>Bacteria</taxon>
        <taxon>Bacillati</taxon>
        <taxon>Bacillota</taxon>
        <taxon>Bacilli</taxon>
        <taxon>Bacillales</taxon>
        <taxon>Bacillaceae</taxon>
        <taxon>Gracilibacillus</taxon>
    </lineage>
</organism>
<keyword evidence="1" id="KW-0812">Transmembrane</keyword>
<dbReference type="Pfam" id="PF10947">
    <property type="entry name" value="DUF2628"/>
    <property type="match status" value="1"/>
</dbReference>
<name>A0A1H9QW87_9BACI</name>
<evidence type="ECO:0000313" key="3">
    <source>
        <dbReference type="Proteomes" id="UP000199687"/>
    </source>
</evidence>
<reference evidence="2 3" key="1">
    <citation type="submission" date="2016-10" db="EMBL/GenBank/DDBJ databases">
        <authorList>
            <person name="de Groot N.N."/>
        </authorList>
    </citation>
    <scope>NUCLEOTIDE SEQUENCE [LARGE SCALE GENOMIC DNA]</scope>
    <source>
        <strain evidence="2 3">CGMCC 1.7727</strain>
    </source>
</reference>
<feature type="transmembrane region" description="Helical" evidence="1">
    <location>
        <begin position="124"/>
        <end position="141"/>
    </location>
</feature>
<keyword evidence="1" id="KW-1133">Transmembrane helix</keyword>
<evidence type="ECO:0000256" key="1">
    <source>
        <dbReference type="SAM" id="Phobius"/>
    </source>
</evidence>
<dbReference type="RefSeq" id="WP_175480391.1">
    <property type="nucleotide sequence ID" value="NZ_FOGL01000007.1"/>
</dbReference>
<accession>A0A1H9QW87</accession>
<dbReference type="AlphaFoldDB" id="A0A1H9QW87"/>
<evidence type="ECO:0000313" key="2">
    <source>
        <dbReference type="EMBL" id="SER64706.1"/>
    </source>
</evidence>
<dbReference type="InterPro" id="IPR024399">
    <property type="entry name" value="DUF2628"/>
</dbReference>
<protein>
    <recommendedName>
        <fullName evidence="4">DUF2628 domain-containing protein</fullName>
    </recommendedName>
</protein>
<dbReference type="STRING" id="531814.SAMN04487944_107129"/>
<feature type="transmembrane region" description="Helical" evidence="1">
    <location>
        <begin position="147"/>
        <end position="168"/>
    </location>
</feature>
<gene>
    <name evidence="2" type="ORF">SAMN04487944_107129</name>
</gene>
<sequence>MCCSNCKTSQEEHAQCECDFPINDDINSTEEENVTCDHLTLESYVGNSSNYYLEKWGFHTKEHKMISMNYQVLFSFLWSAFCKIFPNTQKEVNTKDGVRRISINILALLFSFIWLGYRKMYHVLFALIIAWFLFDLIVYSQGLNTDLYYIFGIFTCIVLGLSGDHLYYKQAMSKINKIKKRNPSNPVKEIEKAGGTSYTGMTIGIISFITYAIFSTFFVSSLFATEPVTFGYAQEDNIITRSGNEFKPSETIHYSFYFGEGEGGKYQVFIEKIDKDSTTIYDWWEEEVPQDWEGVINYTEAPVESGTYNMKIVKKDKVAAEGIFYVED</sequence>
<feature type="transmembrane region" description="Helical" evidence="1">
    <location>
        <begin position="98"/>
        <end position="117"/>
    </location>
</feature>